<dbReference type="Proteomes" id="UP000078162">
    <property type="component" value="Plasmid"/>
</dbReference>
<proteinExistence type="inferred from homology"/>
<evidence type="ECO:0000256" key="2">
    <source>
        <dbReference type="ARBA" id="ARBA00022515"/>
    </source>
</evidence>
<keyword evidence="8" id="KW-0238">DNA-binding</keyword>
<keyword evidence="14" id="KW-1185">Reference proteome</keyword>
<evidence type="ECO:0000256" key="3">
    <source>
        <dbReference type="ARBA" id="ARBA00022705"/>
    </source>
</evidence>
<dbReference type="InterPro" id="IPR007693">
    <property type="entry name" value="DNA_helicase_DnaB-like_N"/>
</dbReference>
<dbReference type="Gene3D" id="3.40.50.300">
    <property type="entry name" value="P-loop containing nucleotide triphosphate hydrolases"/>
    <property type="match status" value="1"/>
</dbReference>
<organism evidence="13 14">
    <name type="scientific">Candidatus Chlamydia sanziniae</name>
    <dbReference type="NCBI Taxonomy" id="1806891"/>
    <lineage>
        <taxon>Bacteria</taxon>
        <taxon>Pseudomonadati</taxon>
        <taxon>Chlamydiota</taxon>
        <taxon>Chlamydiia</taxon>
        <taxon>Chlamydiales</taxon>
        <taxon>Chlamydiaceae</taxon>
        <taxon>Chlamydia/Chlamydophila group</taxon>
        <taxon>Chlamydia</taxon>
    </lineage>
</organism>
<feature type="domain" description="SF4 helicase" evidence="12">
    <location>
        <begin position="192"/>
        <end position="456"/>
    </location>
</feature>
<dbReference type="CDD" id="cd00984">
    <property type="entry name" value="DnaB_C"/>
    <property type="match status" value="1"/>
</dbReference>
<keyword evidence="13" id="KW-0614">Plasmid</keyword>
<dbReference type="GO" id="GO:1990077">
    <property type="term" value="C:primosome complex"/>
    <property type="evidence" value="ECO:0007669"/>
    <property type="project" value="UniProtKB-KW"/>
</dbReference>
<keyword evidence="2" id="KW-0639">Primosome</keyword>
<reference evidence="14" key="1">
    <citation type="submission" date="2016-03" db="EMBL/GenBank/DDBJ databases">
        <title>Culture-independent genomics supports pathogen discovery for uncultivable bacteria within the genus Chlamydia.</title>
        <authorList>
            <person name="Taylor-Brown A."/>
            <person name="Bachmann N.L."/>
            <person name="Borel N."/>
            <person name="Polkinghorne A."/>
        </authorList>
    </citation>
    <scope>NUCLEOTIDE SEQUENCE [LARGE SCALE GENOMIC DNA]</scope>
    <source>
        <strain evidence="14">2742-308</strain>
        <plasmid evidence="14">Plasmid</plasmid>
    </source>
</reference>
<dbReference type="SUPFAM" id="SSF48024">
    <property type="entry name" value="N-terminal domain of DnaB helicase"/>
    <property type="match status" value="1"/>
</dbReference>
<dbReference type="PANTHER" id="PTHR30153">
    <property type="entry name" value="REPLICATIVE DNA HELICASE DNAB"/>
    <property type="match status" value="1"/>
</dbReference>
<dbReference type="KEGG" id="csaz:Cs308_1003"/>
<dbReference type="Pfam" id="PF03796">
    <property type="entry name" value="DnaB_C"/>
    <property type="match status" value="1"/>
</dbReference>
<evidence type="ECO:0000256" key="8">
    <source>
        <dbReference type="ARBA" id="ARBA00023125"/>
    </source>
</evidence>
<evidence type="ECO:0000259" key="12">
    <source>
        <dbReference type="PROSITE" id="PS51199"/>
    </source>
</evidence>
<comment type="similarity">
    <text evidence="1">Belongs to the helicase family. DnaB subfamily.</text>
</comment>
<dbReference type="PATRIC" id="fig|1806891.3.peg.994"/>
<keyword evidence="7" id="KW-0067">ATP-binding</keyword>
<evidence type="ECO:0000313" key="13">
    <source>
        <dbReference type="EMBL" id="ANH79173.1"/>
    </source>
</evidence>
<keyword evidence="3" id="KW-0235">DNA replication</keyword>
<evidence type="ECO:0000256" key="1">
    <source>
        <dbReference type="ARBA" id="ARBA00008428"/>
    </source>
</evidence>
<evidence type="ECO:0000256" key="4">
    <source>
        <dbReference type="ARBA" id="ARBA00022741"/>
    </source>
</evidence>
<keyword evidence="4" id="KW-0547">Nucleotide-binding</keyword>
<dbReference type="GO" id="GO:0005524">
    <property type="term" value="F:ATP binding"/>
    <property type="evidence" value="ECO:0007669"/>
    <property type="project" value="UniProtKB-KW"/>
</dbReference>
<dbReference type="AlphaFoldDB" id="A0A1A9HYL4"/>
<name>A0A1A9HYL4_9CHLA</name>
<dbReference type="GO" id="GO:0016787">
    <property type="term" value="F:hydrolase activity"/>
    <property type="evidence" value="ECO:0007669"/>
    <property type="project" value="UniProtKB-KW"/>
</dbReference>
<gene>
    <name evidence="13" type="ORF">Cs308_1003</name>
</gene>
<evidence type="ECO:0000313" key="14">
    <source>
        <dbReference type="Proteomes" id="UP000078162"/>
    </source>
</evidence>
<dbReference type="GO" id="GO:0043139">
    <property type="term" value="F:5'-3' DNA helicase activity"/>
    <property type="evidence" value="ECO:0007669"/>
    <property type="project" value="UniProtKB-EC"/>
</dbReference>
<dbReference type="PANTHER" id="PTHR30153:SF2">
    <property type="entry name" value="REPLICATIVE DNA HELICASE"/>
    <property type="match status" value="1"/>
</dbReference>
<keyword evidence="9" id="KW-0413">Isomerase</keyword>
<dbReference type="Pfam" id="PF00772">
    <property type="entry name" value="DnaB"/>
    <property type="match status" value="1"/>
</dbReference>
<evidence type="ECO:0000256" key="5">
    <source>
        <dbReference type="ARBA" id="ARBA00022801"/>
    </source>
</evidence>
<evidence type="ECO:0000256" key="9">
    <source>
        <dbReference type="ARBA" id="ARBA00023235"/>
    </source>
</evidence>
<dbReference type="EC" id="5.6.2.3" evidence="10"/>
<protein>
    <recommendedName>
        <fullName evidence="10">DNA 5'-3' helicase</fullName>
        <ecNumber evidence="10">5.6.2.3</ecNumber>
    </recommendedName>
</protein>
<dbReference type="InterPro" id="IPR007694">
    <property type="entry name" value="DNA_helicase_DnaB-like_C"/>
</dbReference>
<dbReference type="GO" id="GO:0006269">
    <property type="term" value="P:DNA replication, synthesis of primer"/>
    <property type="evidence" value="ECO:0007669"/>
    <property type="project" value="UniProtKB-KW"/>
</dbReference>
<comment type="catalytic activity">
    <reaction evidence="11">
        <text>ATP + H2O = ADP + phosphate + H(+)</text>
        <dbReference type="Rhea" id="RHEA:13065"/>
        <dbReference type="ChEBI" id="CHEBI:15377"/>
        <dbReference type="ChEBI" id="CHEBI:15378"/>
        <dbReference type="ChEBI" id="CHEBI:30616"/>
        <dbReference type="ChEBI" id="CHEBI:43474"/>
        <dbReference type="ChEBI" id="CHEBI:456216"/>
        <dbReference type="EC" id="5.6.2.3"/>
    </reaction>
</comment>
<evidence type="ECO:0000256" key="11">
    <source>
        <dbReference type="ARBA" id="ARBA00048954"/>
    </source>
</evidence>
<evidence type="ECO:0000256" key="10">
    <source>
        <dbReference type="ARBA" id="ARBA00044969"/>
    </source>
</evidence>
<dbReference type="GO" id="GO:0003677">
    <property type="term" value="F:DNA binding"/>
    <property type="evidence" value="ECO:0007669"/>
    <property type="project" value="UniProtKB-KW"/>
</dbReference>
<accession>A0A1A9HYL4</accession>
<dbReference type="EMBL" id="CP014640">
    <property type="protein sequence ID" value="ANH79173.1"/>
    <property type="molecule type" value="Genomic_DNA"/>
</dbReference>
<dbReference type="RefSeq" id="WP_231881976.1">
    <property type="nucleotide sequence ID" value="NZ_CP014640.1"/>
</dbReference>
<dbReference type="InterPro" id="IPR027417">
    <property type="entry name" value="P-loop_NTPase"/>
</dbReference>
<dbReference type="GO" id="GO:0005829">
    <property type="term" value="C:cytosol"/>
    <property type="evidence" value="ECO:0007669"/>
    <property type="project" value="TreeGrafter"/>
</dbReference>
<geneLocation type="plasmid" evidence="14"/>
<dbReference type="Gene3D" id="1.10.860.10">
    <property type="entry name" value="DNAb Helicase, Chain A"/>
    <property type="match status" value="1"/>
</dbReference>
<dbReference type="InterPro" id="IPR036185">
    <property type="entry name" value="DNA_heli_DnaB-like_N_sf"/>
</dbReference>
<sequence>MTSSQEEKEYLDAEFFVLGQAINYTENAQAIVSRLSEEHFSFYNHKKIFGFIKILLRKRETVSIALLWEEIKQQNYDTQLDVSYLIQMSQSADISIDLNHHIDFLHEKHTNNLLKEFLDTSYNDFTRYPNRRSPFTLIDQFKEHLDVIHSKISHPRRNFIGKTVYNILKGDFQTPGLLEKIRAIHAYKLENKKDFIDGLLTGYAAIDEQSTLLCNGSFVVIAARPSMGKTAFAIDIALYLSLEQKKSVGFISLEMNPGQIVERMISNLSEISCEQLKRGSFSTNALGKIEAISAAMQGANFFICDGKCSELKSLIDQARVLKDIYNINVLFIDYIQLIRSDKRNENRQNEIAEISRSLRALATELEIPIVCLSQLSRKVEDRSEKRPLLSDLRDSGQIEQDADVILLLYRKDYYSQEATKGLAEVIIGKNRHGAVFSAHLIFNSSIGKFYNQKEAW</sequence>
<dbReference type="InterPro" id="IPR016136">
    <property type="entry name" value="DNA_helicase_N/primase_C"/>
</dbReference>
<dbReference type="PROSITE" id="PS51199">
    <property type="entry name" value="SF4_HELICASE"/>
    <property type="match status" value="1"/>
</dbReference>
<keyword evidence="6 13" id="KW-0347">Helicase</keyword>
<evidence type="ECO:0000256" key="7">
    <source>
        <dbReference type="ARBA" id="ARBA00022840"/>
    </source>
</evidence>
<dbReference type="SUPFAM" id="SSF52540">
    <property type="entry name" value="P-loop containing nucleoside triphosphate hydrolases"/>
    <property type="match status" value="1"/>
</dbReference>
<evidence type="ECO:0000256" key="6">
    <source>
        <dbReference type="ARBA" id="ARBA00022806"/>
    </source>
</evidence>
<keyword evidence="5" id="KW-0378">Hydrolase</keyword>